<evidence type="ECO:0000313" key="3">
    <source>
        <dbReference type="Proteomes" id="UP001485043"/>
    </source>
</evidence>
<evidence type="ECO:0000313" key="2">
    <source>
        <dbReference type="EMBL" id="KAK9853639.1"/>
    </source>
</evidence>
<feature type="signal peptide" evidence="1">
    <location>
        <begin position="1"/>
        <end position="17"/>
    </location>
</feature>
<dbReference type="Proteomes" id="UP001485043">
    <property type="component" value="Unassembled WGS sequence"/>
</dbReference>
<accession>A0AAW1SPX6</accession>
<reference evidence="2 3" key="1">
    <citation type="journal article" date="2024" name="Nat. Commun.">
        <title>Phylogenomics reveals the evolutionary origins of lichenization in chlorophyte algae.</title>
        <authorList>
            <person name="Puginier C."/>
            <person name="Libourel C."/>
            <person name="Otte J."/>
            <person name="Skaloud P."/>
            <person name="Haon M."/>
            <person name="Grisel S."/>
            <person name="Petersen M."/>
            <person name="Berrin J.G."/>
            <person name="Delaux P.M."/>
            <person name="Dal Grande F."/>
            <person name="Keller J."/>
        </authorList>
    </citation>
    <scope>NUCLEOTIDE SEQUENCE [LARGE SCALE GENOMIC DNA]</scope>
    <source>
        <strain evidence="2 3">SAG 2523</strain>
    </source>
</reference>
<protein>
    <submittedName>
        <fullName evidence="2">Uncharacterized protein</fullName>
    </submittedName>
</protein>
<feature type="chain" id="PRO_5043643262" evidence="1">
    <location>
        <begin position="18"/>
        <end position="163"/>
    </location>
</feature>
<evidence type="ECO:0000256" key="1">
    <source>
        <dbReference type="SAM" id="SignalP"/>
    </source>
</evidence>
<dbReference type="AlphaFoldDB" id="A0AAW1SPX6"/>
<keyword evidence="1" id="KW-0732">Signal</keyword>
<dbReference type="EMBL" id="JALJOV010001134">
    <property type="protein sequence ID" value="KAK9853639.1"/>
    <property type="molecule type" value="Genomic_DNA"/>
</dbReference>
<comment type="caution">
    <text evidence="2">The sequence shown here is derived from an EMBL/GenBank/DDBJ whole genome shotgun (WGS) entry which is preliminary data.</text>
</comment>
<proteinExistence type="predicted"/>
<gene>
    <name evidence="2" type="ORF">WJX84_009252</name>
</gene>
<name>A0AAW1SPX6_9CHLO</name>
<keyword evidence="3" id="KW-1185">Reference proteome</keyword>
<sequence length="163" mass="17524">MLRAAALLLTTLASVSAVSYPNLQPGAQIKLSSSALNYSGQLIQVSWSGIYNPTVNDAILLQTPANESLSTQFPVRYRWASQTASYPTGAGTFTFKVLNERAPIIFLYLRNVTVGTNGTVEWGEDDAPTGFQDTDVVAASPVLTLLAPNEPTHVHMSYTDTEG</sequence>
<organism evidence="2 3">
    <name type="scientific">Apatococcus fuscideae</name>
    <dbReference type="NCBI Taxonomy" id="2026836"/>
    <lineage>
        <taxon>Eukaryota</taxon>
        <taxon>Viridiplantae</taxon>
        <taxon>Chlorophyta</taxon>
        <taxon>core chlorophytes</taxon>
        <taxon>Trebouxiophyceae</taxon>
        <taxon>Chlorellales</taxon>
        <taxon>Chlorellaceae</taxon>
        <taxon>Apatococcus</taxon>
    </lineage>
</organism>
<feature type="non-terminal residue" evidence="2">
    <location>
        <position position="163"/>
    </location>
</feature>